<evidence type="ECO:0000256" key="8">
    <source>
        <dbReference type="ARBA" id="ARBA00055771"/>
    </source>
</evidence>
<evidence type="ECO:0000256" key="3">
    <source>
        <dbReference type="ARBA" id="ARBA00012095"/>
    </source>
</evidence>
<dbReference type="Pfam" id="PF02734">
    <property type="entry name" value="Dak2"/>
    <property type="match status" value="1"/>
</dbReference>
<comment type="subunit">
    <text evidence="7">Homodimer. The dihydroxyacetone kinase complex is composed of a homodimer of DhaM, a homodimer of DhaK and the subunit DhaL.</text>
</comment>
<dbReference type="EC" id="2.7.1.121" evidence="3"/>
<dbReference type="InterPro" id="IPR050861">
    <property type="entry name" value="Dihydroxyacetone_Kinase"/>
</dbReference>
<gene>
    <name evidence="10" type="ORF">SAMN05216180_1737</name>
</gene>
<dbReference type="OrthoDB" id="9800291at2"/>
<comment type="function">
    <text evidence="8">ADP-binding subunit of the dihydroxyacetone kinase, which is responsible for the phosphoenolpyruvate (PEP)-dependent phosphorylation of dihydroxyacetone. DhaL-ADP is converted to DhaL-ATP via a phosphoryl group transfer from DhaM and transmits it to dihydroxyacetone binds to DhaK.</text>
</comment>
<dbReference type="PANTHER" id="PTHR28629">
    <property type="entry name" value="TRIOKINASE/FMN CYCLASE"/>
    <property type="match status" value="1"/>
</dbReference>
<dbReference type="AlphaFoldDB" id="A0A1H8B684"/>
<reference evidence="10 11" key="1">
    <citation type="submission" date="2016-10" db="EMBL/GenBank/DDBJ databases">
        <authorList>
            <person name="de Groot N.N."/>
        </authorList>
    </citation>
    <scope>NUCLEOTIDE SEQUENCE [LARGE SCALE GENOMIC DNA]</scope>
    <source>
        <strain evidence="10 11">CGMCC 1.5070</strain>
    </source>
</reference>
<comment type="catalytic activity">
    <reaction evidence="1">
        <text>dihydroxyacetone + phosphoenolpyruvate = dihydroxyacetone phosphate + pyruvate</text>
        <dbReference type="Rhea" id="RHEA:18381"/>
        <dbReference type="ChEBI" id="CHEBI:15361"/>
        <dbReference type="ChEBI" id="CHEBI:16016"/>
        <dbReference type="ChEBI" id="CHEBI:57642"/>
        <dbReference type="ChEBI" id="CHEBI:58702"/>
        <dbReference type="EC" id="2.7.1.121"/>
    </reaction>
</comment>
<evidence type="ECO:0000313" key="11">
    <source>
        <dbReference type="Proteomes" id="UP000199158"/>
    </source>
</evidence>
<dbReference type="GO" id="GO:0004371">
    <property type="term" value="F:glycerone kinase activity"/>
    <property type="evidence" value="ECO:0007669"/>
    <property type="project" value="InterPro"/>
</dbReference>
<keyword evidence="5 10" id="KW-0418">Kinase</keyword>
<keyword evidence="11" id="KW-1185">Reference proteome</keyword>
<dbReference type="PROSITE" id="PS51480">
    <property type="entry name" value="DHAL"/>
    <property type="match status" value="1"/>
</dbReference>
<organism evidence="10 11">
    <name type="scientific">Hydrogenoanaerobacterium saccharovorans</name>
    <dbReference type="NCBI Taxonomy" id="474960"/>
    <lineage>
        <taxon>Bacteria</taxon>
        <taxon>Bacillati</taxon>
        <taxon>Bacillota</taxon>
        <taxon>Clostridia</taxon>
        <taxon>Eubacteriales</taxon>
        <taxon>Oscillospiraceae</taxon>
        <taxon>Hydrogenoanaerobacterium</taxon>
    </lineage>
</organism>
<evidence type="ECO:0000256" key="6">
    <source>
        <dbReference type="ARBA" id="ARBA00022798"/>
    </source>
</evidence>
<dbReference type="SUPFAM" id="SSF101473">
    <property type="entry name" value="DhaL-like"/>
    <property type="match status" value="1"/>
</dbReference>
<dbReference type="Proteomes" id="UP000199158">
    <property type="component" value="Unassembled WGS sequence"/>
</dbReference>
<dbReference type="GO" id="GO:0047324">
    <property type="term" value="F:phosphoenolpyruvate-glycerone phosphotransferase activity"/>
    <property type="evidence" value="ECO:0007669"/>
    <property type="project" value="UniProtKB-EC"/>
</dbReference>
<dbReference type="STRING" id="474960.SAMN05216180_1737"/>
<protein>
    <recommendedName>
        <fullName evidence="3">phosphoenolpyruvate--glycerone phosphotransferase</fullName>
        <ecNumber evidence="3">2.7.1.121</ecNumber>
    </recommendedName>
</protein>
<dbReference type="GO" id="GO:0019563">
    <property type="term" value="P:glycerol catabolic process"/>
    <property type="evidence" value="ECO:0007669"/>
    <property type="project" value="TreeGrafter"/>
</dbReference>
<keyword evidence="6" id="KW-0319">Glycerol metabolism</keyword>
<evidence type="ECO:0000256" key="1">
    <source>
        <dbReference type="ARBA" id="ARBA00001113"/>
    </source>
</evidence>
<dbReference type="RefSeq" id="WP_092753607.1">
    <property type="nucleotide sequence ID" value="NZ_FOCG01000001.1"/>
</dbReference>
<dbReference type="InterPro" id="IPR036117">
    <property type="entry name" value="DhaL_dom_sf"/>
</dbReference>
<dbReference type="PANTHER" id="PTHR28629:SF4">
    <property type="entry name" value="TRIOKINASE_FMN CYCLASE"/>
    <property type="match status" value="1"/>
</dbReference>
<evidence type="ECO:0000256" key="4">
    <source>
        <dbReference type="ARBA" id="ARBA00022679"/>
    </source>
</evidence>
<feature type="domain" description="DhaL" evidence="9">
    <location>
        <begin position="4"/>
        <end position="202"/>
    </location>
</feature>
<name>A0A1H8B684_9FIRM</name>
<evidence type="ECO:0000256" key="2">
    <source>
        <dbReference type="ARBA" id="ARBA00004745"/>
    </source>
</evidence>
<evidence type="ECO:0000259" key="9">
    <source>
        <dbReference type="PROSITE" id="PS51480"/>
    </source>
</evidence>
<dbReference type="FunFam" id="1.25.40.340:FF:000002">
    <property type="entry name" value="Dihydroxyacetone kinase, L subunit"/>
    <property type="match status" value="1"/>
</dbReference>
<proteinExistence type="predicted"/>
<evidence type="ECO:0000313" key="10">
    <source>
        <dbReference type="EMBL" id="SEM78402.1"/>
    </source>
</evidence>
<evidence type="ECO:0000256" key="5">
    <source>
        <dbReference type="ARBA" id="ARBA00022777"/>
    </source>
</evidence>
<dbReference type="Gene3D" id="1.25.40.340">
    <property type="match status" value="1"/>
</dbReference>
<dbReference type="GO" id="GO:0005829">
    <property type="term" value="C:cytosol"/>
    <property type="evidence" value="ECO:0007669"/>
    <property type="project" value="TreeGrafter"/>
</dbReference>
<keyword evidence="4" id="KW-0808">Transferase</keyword>
<comment type="pathway">
    <text evidence="2">Polyol metabolism; glycerol degradation.</text>
</comment>
<accession>A0A1H8B684</accession>
<dbReference type="InterPro" id="IPR004007">
    <property type="entry name" value="DhaL_dom"/>
</dbReference>
<sequence length="206" mass="21696">MNAVSLKQAFAFISDVMTENKDYLIELDQQNGDGDLGISMSNGYKAVADYFAAADEKDLGKLLLKSSTIFNEAAPSSLGTITSFGLMGMAKSLKGKEEATLSEVADALNAGVEKIMDKAKSKPGEKTILDALFPAVKALQANSAKDAKTAFKAAYDAAAEGSESTKAMKSVHGRAAYYGEKSIGLIDGGSVVGKLIFEGLYHSICR</sequence>
<dbReference type="EMBL" id="FOCG01000001">
    <property type="protein sequence ID" value="SEM78402.1"/>
    <property type="molecule type" value="Genomic_DNA"/>
</dbReference>
<evidence type="ECO:0000256" key="7">
    <source>
        <dbReference type="ARBA" id="ARBA00046577"/>
    </source>
</evidence>
<dbReference type="SMART" id="SM01120">
    <property type="entry name" value="Dak2"/>
    <property type="match status" value="1"/>
</dbReference>